<dbReference type="Proteomes" id="UP001189429">
    <property type="component" value="Unassembled WGS sequence"/>
</dbReference>
<dbReference type="EMBL" id="CAUYUJ010017440">
    <property type="protein sequence ID" value="CAK0874842.1"/>
    <property type="molecule type" value="Genomic_DNA"/>
</dbReference>
<feature type="non-terminal residue" evidence="1">
    <location>
        <position position="107"/>
    </location>
</feature>
<evidence type="ECO:0000313" key="1">
    <source>
        <dbReference type="EMBL" id="CAK0874842.1"/>
    </source>
</evidence>
<sequence length="107" mass="12215">MLLRIAHDDFDLMGRESTAGRRSQPTVACLTDCCFKGLDLYGMGAIGVQHQNSEKDYHTYEPEAYRRLREGQLAYEEQEASPSEDTTHGVQQVLSNRVQPLCFQKYL</sequence>
<organism evidence="1 2">
    <name type="scientific">Prorocentrum cordatum</name>
    <dbReference type="NCBI Taxonomy" id="2364126"/>
    <lineage>
        <taxon>Eukaryota</taxon>
        <taxon>Sar</taxon>
        <taxon>Alveolata</taxon>
        <taxon>Dinophyceae</taxon>
        <taxon>Prorocentrales</taxon>
        <taxon>Prorocentraceae</taxon>
        <taxon>Prorocentrum</taxon>
    </lineage>
</organism>
<comment type="caution">
    <text evidence="1">The sequence shown here is derived from an EMBL/GenBank/DDBJ whole genome shotgun (WGS) entry which is preliminary data.</text>
</comment>
<reference evidence="1" key="1">
    <citation type="submission" date="2023-10" db="EMBL/GenBank/DDBJ databases">
        <authorList>
            <person name="Chen Y."/>
            <person name="Shah S."/>
            <person name="Dougan E. K."/>
            <person name="Thang M."/>
            <person name="Chan C."/>
        </authorList>
    </citation>
    <scope>NUCLEOTIDE SEQUENCE [LARGE SCALE GENOMIC DNA]</scope>
</reference>
<name>A0ABN9VSA1_9DINO</name>
<keyword evidence="2" id="KW-1185">Reference proteome</keyword>
<evidence type="ECO:0000313" key="2">
    <source>
        <dbReference type="Proteomes" id="UP001189429"/>
    </source>
</evidence>
<gene>
    <name evidence="1" type="ORF">PCOR1329_LOCUS59635</name>
</gene>
<proteinExistence type="predicted"/>
<accession>A0ABN9VSA1</accession>
<protein>
    <submittedName>
        <fullName evidence="1">Uncharacterized protein</fullName>
    </submittedName>
</protein>